<sequence>MIVAPPPHGQPNNTPESLQEAQAAVSQNLAAIDQAVQGGNTQLADELKANHQALFQKCKEEAERHGLTSKPTAEQREASARASQQHEQEEPASKNNNIQAELKQAADDLHKANEAGNDDLAHELRAKIEKLRHQAPGGGASGIHSKLSGNLELWIEIHNCRPGATLRNAHNWEDVEGDWKSGSAGDYGYGDVCYLHMKGSGSIQCRSYWNWSDGSGRASCYWYWAATAAGIYSGQGTQDASEWNNGGDSYHTWDGRIVRFYLS</sequence>
<feature type="region of interest" description="Disordered" evidence="1">
    <location>
        <begin position="58"/>
        <end position="96"/>
    </location>
</feature>
<gene>
    <name evidence="2" type="ORF">BP00DRAFT_461527</name>
</gene>
<feature type="compositionally biased region" description="Basic and acidic residues" evidence="1">
    <location>
        <begin position="73"/>
        <end position="92"/>
    </location>
</feature>
<dbReference type="Proteomes" id="UP000248817">
    <property type="component" value="Unassembled WGS sequence"/>
</dbReference>
<dbReference type="AlphaFoldDB" id="A0A2V5HMR8"/>
<name>A0A2V5HMR8_9EURO</name>
<feature type="region of interest" description="Disordered" evidence="1">
    <location>
        <begin position="1"/>
        <end position="25"/>
    </location>
</feature>
<organism evidence="2 3">
    <name type="scientific">Aspergillus indologenus CBS 114.80</name>
    <dbReference type="NCBI Taxonomy" id="1450541"/>
    <lineage>
        <taxon>Eukaryota</taxon>
        <taxon>Fungi</taxon>
        <taxon>Dikarya</taxon>
        <taxon>Ascomycota</taxon>
        <taxon>Pezizomycotina</taxon>
        <taxon>Eurotiomycetes</taxon>
        <taxon>Eurotiomycetidae</taxon>
        <taxon>Eurotiales</taxon>
        <taxon>Aspergillaceae</taxon>
        <taxon>Aspergillus</taxon>
        <taxon>Aspergillus subgen. Circumdati</taxon>
    </lineage>
</organism>
<dbReference type="EMBL" id="KZ825626">
    <property type="protein sequence ID" value="PYI25785.1"/>
    <property type="molecule type" value="Genomic_DNA"/>
</dbReference>
<accession>A0A2V5HMR8</accession>
<feature type="compositionally biased region" description="Polar residues" evidence="1">
    <location>
        <begin position="10"/>
        <end position="25"/>
    </location>
</feature>
<evidence type="ECO:0000313" key="2">
    <source>
        <dbReference type="EMBL" id="PYI25785.1"/>
    </source>
</evidence>
<keyword evidence="3" id="KW-1185">Reference proteome</keyword>
<proteinExistence type="predicted"/>
<reference evidence="2 3" key="1">
    <citation type="submission" date="2018-02" db="EMBL/GenBank/DDBJ databases">
        <title>The genomes of Aspergillus section Nigri reveals drivers in fungal speciation.</title>
        <authorList>
            <consortium name="DOE Joint Genome Institute"/>
            <person name="Vesth T.C."/>
            <person name="Nybo J."/>
            <person name="Theobald S."/>
            <person name="Brandl J."/>
            <person name="Frisvad J.C."/>
            <person name="Nielsen K.F."/>
            <person name="Lyhne E.K."/>
            <person name="Kogle M.E."/>
            <person name="Kuo A."/>
            <person name="Riley R."/>
            <person name="Clum A."/>
            <person name="Nolan M."/>
            <person name="Lipzen A."/>
            <person name="Salamov A."/>
            <person name="Henrissat B."/>
            <person name="Wiebenga A."/>
            <person name="De vries R.P."/>
            <person name="Grigoriev I.V."/>
            <person name="Mortensen U.H."/>
            <person name="Andersen M.R."/>
            <person name="Baker S.E."/>
        </authorList>
    </citation>
    <scope>NUCLEOTIDE SEQUENCE [LARGE SCALE GENOMIC DNA]</scope>
    <source>
        <strain evidence="2 3">CBS 114.80</strain>
    </source>
</reference>
<protein>
    <submittedName>
        <fullName evidence="2">Uncharacterized protein</fullName>
    </submittedName>
</protein>
<evidence type="ECO:0000313" key="3">
    <source>
        <dbReference type="Proteomes" id="UP000248817"/>
    </source>
</evidence>
<evidence type="ECO:0000256" key="1">
    <source>
        <dbReference type="SAM" id="MobiDB-lite"/>
    </source>
</evidence>